<evidence type="ECO:0000313" key="2">
    <source>
        <dbReference type="EMBL" id="QTD53157.1"/>
    </source>
</evidence>
<dbReference type="InterPro" id="IPR002818">
    <property type="entry name" value="DJ-1/PfpI"/>
</dbReference>
<dbReference type="Pfam" id="PF01965">
    <property type="entry name" value="DJ-1_PfpI"/>
    <property type="match status" value="1"/>
</dbReference>
<sequence length="181" mass="19251">MSQVLVPLADGFEEIEAISVIDLLRRSQIEVTVAGVSGRSAMGAHQIAVQTDATLDEVVERPFDMVVLPGGMPGAQTLRENGQLAHKIKAMNDEGKWIAAICAAPMALAAAGVLVGRRATSYPGFLDEFEDVRQTGAPVERDDRIITARGPGAAMDFALTLIEVLAGKETRDTIEAGLQRP</sequence>
<dbReference type="InterPro" id="IPR029062">
    <property type="entry name" value="Class_I_gatase-like"/>
</dbReference>
<protein>
    <submittedName>
        <fullName evidence="2">DJ-1/PfpI family protein</fullName>
    </submittedName>
</protein>
<evidence type="ECO:0000259" key="1">
    <source>
        <dbReference type="Pfam" id="PF01965"/>
    </source>
</evidence>
<dbReference type="InterPro" id="IPR050325">
    <property type="entry name" value="Prot/Nucl_acid_deglycase"/>
</dbReference>
<dbReference type="RefSeq" id="WP_237383256.1">
    <property type="nucleotide sequence ID" value="NZ_CP071793.1"/>
</dbReference>
<dbReference type="CDD" id="cd03135">
    <property type="entry name" value="GATase1_DJ-1"/>
    <property type="match status" value="1"/>
</dbReference>
<dbReference type="InterPro" id="IPR006287">
    <property type="entry name" value="DJ-1"/>
</dbReference>
<organism evidence="2 3">
    <name type="scientific">Sulfidibacter corallicola</name>
    <dbReference type="NCBI Taxonomy" id="2818388"/>
    <lineage>
        <taxon>Bacteria</taxon>
        <taxon>Pseudomonadati</taxon>
        <taxon>Acidobacteriota</taxon>
        <taxon>Holophagae</taxon>
        <taxon>Acanthopleuribacterales</taxon>
        <taxon>Acanthopleuribacteraceae</taxon>
        <taxon>Sulfidibacter</taxon>
    </lineage>
</organism>
<dbReference type="PANTHER" id="PTHR48094">
    <property type="entry name" value="PROTEIN/NUCLEIC ACID DEGLYCASE DJ-1-RELATED"/>
    <property type="match status" value="1"/>
</dbReference>
<feature type="domain" description="DJ-1/PfpI" evidence="1">
    <location>
        <begin position="3"/>
        <end position="163"/>
    </location>
</feature>
<dbReference type="EMBL" id="CP071793">
    <property type="protein sequence ID" value="QTD53157.1"/>
    <property type="molecule type" value="Genomic_DNA"/>
</dbReference>
<dbReference type="Gene3D" id="3.40.50.880">
    <property type="match status" value="1"/>
</dbReference>
<dbReference type="PANTHER" id="PTHR48094:SF12">
    <property type="entry name" value="PARKINSON DISEASE PROTEIN 7 HOMOLOG"/>
    <property type="match status" value="1"/>
</dbReference>
<dbReference type="NCBIfam" id="TIGR01383">
    <property type="entry name" value="not_thiJ"/>
    <property type="match status" value="1"/>
</dbReference>
<gene>
    <name evidence="2" type="ORF">J3U87_11910</name>
</gene>
<name>A0A8A4TUX5_SULCO</name>
<accession>A0A8A4TUX5</accession>
<dbReference type="GO" id="GO:0005737">
    <property type="term" value="C:cytoplasm"/>
    <property type="evidence" value="ECO:0007669"/>
    <property type="project" value="TreeGrafter"/>
</dbReference>
<reference evidence="2" key="1">
    <citation type="submission" date="2021-03" db="EMBL/GenBank/DDBJ databases">
        <title>Acanthopleuribacteraceae sp. M133.</title>
        <authorList>
            <person name="Wang G."/>
        </authorList>
    </citation>
    <scope>NUCLEOTIDE SEQUENCE</scope>
    <source>
        <strain evidence="2">M133</strain>
    </source>
</reference>
<dbReference type="AlphaFoldDB" id="A0A8A4TUX5"/>
<proteinExistence type="predicted"/>
<dbReference type="Proteomes" id="UP000663929">
    <property type="component" value="Chromosome"/>
</dbReference>
<dbReference type="SUPFAM" id="SSF52317">
    <property type="entry name" value="Class I glutamine amidotransferase-like"/>
    <property type="match status" value="1"/>
</dbReference>
<dbReference type="KEGG" id="scor:J3U87_11910"/>
<evidence type="ECO:0000313" key="3">
    <source>
        <dbReference type="Proteomes" id="UP000663929"/>
    </source>
</evidence>
<keyword evidence="3" id="KW-1185">Reference proteome</keyword>